<protein>
    <recommendedName>
        <fullName evidence="3">YCII-related domain-containing protein</fullName>
    </recommendedName>
</protein>
<evidence type="ECO:0008006" key="3">
    <source>
        <dbReference type="Google" id="ProtNLM"/>
    </source>
</evidence>
<accession>A0A4Y4D8C7</accession>
<dbReference type="RefSeq" id="WP_233438819.1">
    <property type="nucleotide sequence ID" value="NZ_BJNW01000014.1"/>
</dbReference>
<organism evidence="1 2">
    <name type="scientific">Kocuria varians</name>
    <name type="common">Micrococcus varians</name>
    <dbReference type="NCBI Taxonomy" id="1272"/>
    <lineage>
        <taxon>Bacteria</taxon>
        <taxon>Bacillati</taxon>
        <taxon>Actinomycetota</taxon>
        <taxon>Actinomycetes</taxon>
        <taxon>Micrococcales</taxon>
        <taxon>Micrococcaceae</taxon>
        <taxon>Kocuria</taxon>
    </lineage>
</organism>
<proteinExistence type="predicted"/>
<dbReference type="EMBL" id="BJNW01000014">
    <property type="protein sequence ID" value="GEC99557.1"/>
    <property type="molecule type" value="Genomic_DNA"/>
</dbReference>
<gene>
    <name evidence="1" type="ORF">KVA01_17120</name>
</gene>
<dbReference type="Gene3D" id="3.30.70.1060">
    <property type="entry name" value="Dimeric alpha+beta barrel"/>
    <property type="match status" value="1"/>
</dbReference>
<evidence type="ECO:0000313" key="1">
    <source>
        <dbReference type="EMBL" id="GEC99557.1"/>
    </source>
</evidence>
<keyword evidence="2" id="KW-1185">Reference proteome</keyword>
<sequence>MDSAGPVPLEPDVTPGPFSVAAAALGGFWIIEAVNQAAALERATQASAACGQKVELRALEG</sequence>
<evidence type="ECO:0000313" key="2">
    <source>
        <dbReference type="Proteomes" id="UP000315730"/>
    </source>
</evidence>
<dbReference type="AlphaFoldDB" id="A0A4Y4D8C7"/>
<reference evidence="1 2" key="1">
    <citation type="submission" date="2019-06" db="EMBL/GenBank/DDBJ databases">
        <title>Whole genome shotgun sequence of Kocuria varians NBRC 15358.</title>
        <authorList>
            <person name="Hosoyama A."/>
            <person name="Uohara A."/>
            <person name="Ohji S."/>
            <person name="Ichikawa N."/>
        </authorList>
    </citation>
    <scope>NUCLEOTIDE SEQUENCE [LARGE SCALE GENOMIC DNA]</scope>
    <source>
        <strain evidence="1 2">NBRC 15358</strain>
    </source>
</reference>
<dbReference type="SUPFAM" id="SSF54909">
    <property type="entry name" value="Dimeric alpha+beta barrel"/>
    <property type="match status" value="1"/>
</dbReference>
<name>A0A4Y4D8C7_KOCVA</name>
<dbReference type="Proteomes" id="UP000315730">
    <property type="component" value="Unassembled WGS sequence"/>
</dbReference>
<comment type="caution">
    <text evidence="1">The sequence shown here is derived from an EMBL/GenBank/DDBJ whole genome shotgun (WGS) entry which is preliminary data.</text>
</comment>
<dbReference type="InterPro" id="IPR011008">
    <property type="entry name" value="Dimeric_a/b-barrel"/>
</dbReference>